<dbReference type="Gene3D" id="1.10.10.60">
    <property type="entry name" value="Homeodomain-like"/>
    <property type="match status" value="1"/>
</dbReference>
<proteinExistence type="predicted"/>
<dbReference type="GO" id="GO:0003700">
    <property type="term" value="F:DNA-binding transcription factor activity"/>
    <property type="evidence" value="ECO:0007669"/>
    <property type="project" value="InterPro"/>
</dbReference>
<dbReference type="InterPro" id="IPR009057">
    <property type="entry name" value="Homeodomain-like_sf"/>
</dbReference>
<evidence type="ECO:0000256" key="2">
    <source>
        <dbReference type="ARBA" id="ARBA00023125"/>
    </source>
</evidence>
<organism evidence="5 6">
    <name type="scientific">Novosphingobium colocasiae</name>
    <dbReference type="NCBI Taxonomy" id="1256513"/>
    <lineage>
        <taxon>Bacteria</taxon>
        <taxon>Pseudomonadati</taxon>
        <taxon>Pseudomonadota</taxon>
        <taxon>Alphaproteobacteria</taxon>
        <taxon>Sphingomonadales</taxon>
        <taxon>Sphingomonadaceae</taxon>
        <taxon>Novosphingobium</taxon>
    </lineage>
</organism>
<evidence type="ECO:0000256" key="1">
    <source>
        <dbReference type="ARBA" id="ARBA00023015"/>
    </source>
</evidence>
<dbReference type="GO" id="GO:0005829">
    <property type="term" value="C:cytosol"/>
    <property type="evidence" value="ECO:0007669"/>
    <property type="project" value="TreeGrafter"/>
</dbReference>
<dbReference type="PANTHER" id="PTHR47894">
    <property type="entry name" value="HTH-TYPE TRANSCRIPTIONAL REGULATOR GADX"/>
    <property type="match status" value="1"/>
</dbReference>
<reference evidence="5" key="2">
    <citation type="submission" date="2020-09" db="EMBL/GenBank/DDBJ databases">
        <authorList>
            <person name="Sun Q."/>
            <person name="Kim S."/>
        </authorList>
    </citation>
    <scope>NUCLEOTIDE SEQUENCE</scope>
    <source>
        <strain evidence="5">KCTC 32255</strain>
    </source>
</reference>
<dbReference type="Pfam" id="PF12833">
    <property type="entry name" value="HTH_18"/>
    <property type="match status" value="1"/>
</dbReference>
<dbReference type="InterPro" id="IPR018060">
    <property type="entry name" value="HTH_AraC"/>
</dbReference>
<evidence type="ECO:0000313" key="5">
    <source>
        <dbReference type="EMBL" id="GGY95677.1"/>
    </source>
</evidence>
<dbReference type="SUPFAM" id="SSF46689">
    <property type="entry name" value="Homeodomain-like"/>
    <property type="match status" value="1"/>
</dbReference>
<keyword evidence="3" id="KW-0804">Transcription</keyword>
<dbReference type="InterPro" id="IPR032687">
    <property type="entry name" value="AraC-type_N"/>
</dbReference>
<evidence type="ECO:0000259" key="4">
    <source>
        <dbReference type="PROSITE" id="PS01124"/>
    </source>
</evidence>
<evidence type="ECO:0000313" key="6">
    <source>
        <dbReference type="Proteomes" id="UP000648075"/>
    </source>
</evidence>
<evidence type="ECO:0000256" key="3">
    <source>
        <dbReference type="ARBA" id="ARBA00023163"/>
    </source>
</evidence>
<dbReference type="SMART" id="SM00342">
    <property type="entry name" value="HTH_ARAC"/>
    <property type="match status" value="1"/>
</dbReference>
<sequence>MNPNALHAALPDLSARIMHHTVTTRLNVSWDAFCVNSRIKPMRLDEGSRELLAQDEMLLQQGFAHVTSNHPDLWFDVGLRYRSLKYGTLGLAMMTAGTLAQALEVACRYQALTYSLIDYRYVSAPNGSCALLGDTGGIPADLHDFTQHRDLGAIKTLIDDLTAGEPVLERITVSAPPPGNWEAIRRSFCCPVEFYADRTAWIFRPGAAGRPLPLGDQSLLAMYSSRCDELLDHARSAVPVAQRLTALLNARGEDLLSAADAARQLALSERTLHRRLAEEGTRYSAIVDEARFRRARDLLADRRMSIEAVAFAVGFSEPSSLSRAFKRWSGMGAFEYRRQHLPGKRG</sequence>
<dbReference type="PROSITE" id="PS01124">
    <property type="entry name" value="HTH_ARAC_FAMILY_2"/>
    <property type="match status" value="1"/>
</dbReference>
<dbReference type="Proteomes" id="UP000648075">
    <property type="component" value="Unassembled WGS sequence"/>
</dbReference>
<dbReference type="EMBL" id="BMZA01000002">
    <property type="protein sequence ID" value="GGY95677.1"/>
    <property type="molecule type" value="Genomic_DNA"/>
</dbReference>
<protein>
    <submittedName>
        <fullName evidence="5">AraC family transcriptional regulator</fullName>
    </submittedName>
</protein>
<comment type="caution">
    <text evidence="5">The sequence shown here is derived from an EMBL/GenBank/DDBJ whole genome shotgun (WGS) entry which is preliminary data.</text>
</comment>
<feature type="domain" description="HTH araC/xylS-type" evidence="4">
    <location>
        <begin position="242"/>
        <end position="339"/>
    </location>
</feature>
<gene>
    <name evidence="5" type="ORF">GCM10011614_08000</name>
</gene>
<dbReference type="Pfam" id="PF12625">
    <property type="entry name" value="Arabinose_bd"/>
    <property type="match status" value="1"/>
</dbReference>
<dbReference type="AlphaFoldDB" id="A0A918PAL0"/>
<accession>A0A918PAL0</accession>
<name>A0A918PAL0_9SPHN</name>
<dbReference type="GO" id="GO:0000976">
    <property type="term" value="F:transcription cis-regulatory region binding"/>
    <property type="evidence" value="ECO:0007669"/>
    <property type="project" value="TreeGrafter"/>
</dbReference>
<keyword evidence="1" id="KW-0805">Transcription regulation</keyword>
<dbReference type="PANTHER" id="PTHR47894:SF1">
    <property type="entry name" value="HTH-TYPE TRANSCRIPTIONAL REGULATOR VQSM"/>
    <property type="match status" value="1"/>
</dbReference>
<dbReference type="RefSeq" id="WP_189619840.1">
    <property type="nucleotide sequence ID" value="NZ_BMZA01000002.1"/>
</dbReference>
<reference evidence="5" key="1">
    <citation type="journal article" date="2014" name="Int. J. Syst. Evol. Microbiol.">
        <title>Complete genome sequence of Corynebacterium casei LMG S-19264T (=DSM 44701T), isolated from a smear-ripened cheese.</title>
        <authorList>
            <consortium name="US DOE Joint Genome Institute (JGI-PGF)"/>
            <person name="Walter F."/>
            <person name="Albersmeier A."/>
            <person name="Kalinowski J."/>
            <person name="Ruckert C."/>
        </authorList>
    </citation>
    <scope>NUCLEOTIDE SEQUENCE</scope>
    <source>
        <strain evidence="5">KCTC 32255</strain>
    </source>
</reference>
<keyword evidence="6" id="KW-1185">Reference proteome</keyword>
<keyword evidence="2" id="KW-0238">DNA-binding</keyword>